<protein>
    <submittedName>
        <fullName evidence="2">Uncharacterized protein</fullName>
    </submittedName>
</protein>
<gene>
    <name evidence="2" type="ORF">IW261DRAFT_565730</name>
</gene>
<dbReference type="EMBL" id="JAUEPR010000028">
    <property type="protein sequence ID" value="KAK0474162.1"/>
    <property type="molecule type" value="Genomic_DNA"/>
</dbReference>
<evidence type="ECO:0000313" key="3">
    <source>
        <dbReference type="Proteomes" id="UP001175227"/>
    </source>
</evidence>
<proteinExistence type="predicted"/>
<evidence type="ECO:0000256" key="1">
    <source>
        <dbReference type="SAM" id="Phobius"/>
    </source>
</evidence>
<keyword evidence="3" id="KW-1185">Reference proteome</keyword>
<dbReference type="AlphaFoldDB" id="A0AA39TZC3"/>
<keyword evidence="1" id="KW-1133">Transmembrane helix</keyword>
<accession>A0AA39TZC3</accession>
<evidence type="ECO:0000313" key="2">
    <source>
        <dbReference type="EMBL" id="KAK0474162.1"/>
    </source>
</evidence>
<dbReference type="Proteomes" id="UP001175227">
    <property type="component" value="Unassembled WGS sequence"/>
</dbReference>
<organism evidence="2 3">
    <name type="scientific">Armillaria novae-zelandiae</name>
    <dbReference type="NCBI Taxonomy" id="153914"/>
    <lineage>
        <taxon>Eukaryota</taxon>
        <taxon>Fungi</taxon>
        <taxon>Dikarya</taxon>
        <taxon>Basidiomycota</taxon>
        <taxon>Agaricomycotina</taxon>
        <taxon>Agaricomycetes</taxon>
        <taxon>Agaricomycetidae</taxon>
        <taxon>Agaricales</taxon>
        <taxon>Marasmiineae</taxon>
        <taxon>Physalacriaceae</taxon>
        <taxon>Armillaria</taxon>
    </lineage>
</organism>
<keyword evidence="1" id="KW-0812">Transmembrane</keyword>
<sequence length="151" mass="17455">MLTRCVSPPVHHPSHHHPHPAPRGVFWSLATAIIYYTWVLYYSFVLRNTALRRIHTIELPSSYPFLCYTKLYYLLSVYRRHPHDVIPVSYSSSGIPLPSHTSYILGAIAFVPAFLHSTQSFSFKRVQRRVLATCIPHVTQPHPFFGLYCYA</sequence>
<feature type="transmembrane region" description="Helical" evidence="1">
    <location>
        <begin position="25"/>
        <end position="45"/>
    </location>
</feature>
<comment type="caution">
    <text evidence="2">The sequence shown here is derived from an EMBL/GenBank/DDBJ whole genome shotgun (WGS) entry which is preliminary data.</text>
</comment>
<keyword evidence="1" id="KW-0472">Membrane</keyword>
<name>A0AA39TZC3_9AGAR</name>
<reference evidence="2" key="1">
    <citation type="submission" date="2023-06" db="EMBL/GenBank/DDBJ databases">
        <authorList>
            <consortium name="Lawrence Berkeley National Laboratory"/>
            <person name="Ahrendt S."/>
            <person name="Sahu N."/>
            <person name="Indic B."/>
            <person name="Wong-Bajracharya J."/>
            <person name="Merenyi Z."/>
            <person name="Ke H.-M."/>
            <person name="Monk M."/>
            <person name="Kocsube S."/>
            <person name="Drula E."/>
            <person name="Lipzen A."/>
            <person name="Balint B."/>
            <person name="Henrissat B."/>
            <person name="Andreopoulos B."/>
            <person name="Martin F.M."/>
            <person name="Harder C.B."/>
            <person name="Rigling D."/>
            <person name="Ford K.L."/>
            <person name="Foster G.D."/>
            <person name="Pangilinan J."/>
            <person name="Papanicolaou A."/>
            <person name="Barry K."/>
            <person name="LaButti K."/>
            <person name="Viragh M."/>
            <person name="Koriabine M."/>
            <person name="Yan M."/>
            <person name="Riley R."/>
            <person name="Champramary S."/>
            <person name="Plett K.L."/>
            <person name="Tsai I.J."/>
            <person name="Slot J."/>
            <person name="Sipos G."/>
            <person name="Plett J."/>
            <person name="Nagy L.G."/>
            <person name="Grigoriev I.V."/>
        </authorList>
    </citation>
    <scope>NUCLEOTIDE SEQUENCE</scope>
    <source>
        <strain evidence="2">ICMP 16352</strain>
    </source>
</reference>